<keyword evidence="1" id="KW-0732">Signal</keyword>
<sequence length="207" mass="24515">MKKIYLLLLIFGSLFFVSCQKQISPNTTLNTKNKFYNEPQKELIKVLEVYDGDTLLAIKNDKQIKIRLYGLDTPETLKETNKNYLAKLENIYALKAKEYLSFLVQNTNFELFLQQISTDHYGRIVGVLSDLYGTNINLKIVENGYGIVYYINNKKNSKYFSTKNKYQENFYYQLIKAQNLARLDHIQIWQEKYLSDVFYKRTNINFD</sequence>
<dbReference type="PROSITE" id="PS50830">
    <property type="entry name" value="TNASE_3"/>
    <property type="match status" value="1"/>
</dbReference>
<feature type="signal peptide" evidence="1">
    <location>
        <begin position="1"/>
        <end position="21"/>
    </location>
</feature>
<protein>
    <submittedName>
        <fullName evidence="3">Nuclease-like protein</fullName>
    </submittedName>
</protein>
<dbReference type="OrthoDB" id="401280at2"/>
<dbReference type="RefSeq" id="WP_005683384.1">
    <property type="nucleotide sequence ID" value="NZ_ADNC01000007.1"/>
</dbReference>
<proteinExistence type="predicted"/>
<evidence type="ECO:0000256" key="1">
    <source>
        <dbReference type="SAM" id="SignalP"/>
    </source>
</evidence>
<dbReference type="Proteomes" id="UP000004757">
    <property type="component" value="Unassembled WGS sequence"/>
</dbReference>
<dbReference type="EMBL" id="ADNC01000007">
    <property type="protein sequence ID" value="EFF41678.1"/>
    <property type="molecule type" value="Genomic_DNA"/>
</dbReference>
<dbReference type="PROSITE" id="PS51257">
    <property type="entry name" value="PROKAR_LIPOPROTEIN"/>
    <property type="match status" value="1"/>
</dbReference>
<dbReference type="AlphaFoldDB" id="D4XVB1"/>
<evidence type="ECO:0000259" key="2">
    <source>
        <dbReference type="PROSITE" id="PS50830"/>
    </source>
</evidence>
<dbReference type="InterPro" id="IPR035437">
    <property type="entry name" value="SNase_OB-fold_sf"/>
</dbReference>
<evidence type="ECO:0000313" key="4">
    <source>
        <dbReference type="Proteomes" id="UP000004757"/>
    </source>
</evidence>
<dbReference type="eggNOG" id="COG1525">
    <property type="taxonomic scope" value="Bacteria"/>
</dbReference>
<dbReference type="Pfam" id="PF00565">
    <property type="entry name" value="SNase"/>
    <property type="match status" value="1"/>
</dbReference>
<comment type="caution">
    <text evidence="3">The sequence shown here is derived from an EMBL/GenBank/DDBJ whole genome shotgun (WGS) entry which is preliminary data.</text>
</comment>
<name>D4XVB1_9BACT</name>
<gene>
    <name evidence="3" type="ORF">MALL_0678</name>
</gene>
<reference evidence="3 4" key="1">
    <citation type="submission" date="2010-03" db="EMBL/GenBank/DDBJ databases">
        <authorList>
            <person name="Glass J.I."/>
            <person name="Benders G.A."/>
            <person name="Durkin A.S."/>
            <person name="Farmerie W.G."/>
            <person name="Hlavinka K."/>
            <person name="Hostetler J."/>
            <person name="Jackson J."/>
            <person name="May M.A."/>
            <person name="Miller R.H."/>
            <person name="Paralanov V."/>
            <person name="Radune D."/>
            <person name="Szczypinski B."/>
            <person name="Brown D.R."/>
        </authorList>
    </citation>
    <scope>NUCLEOTIDE SEQUENCE [LARGE SCALE GENOMIC DNA]</scope>
    <source>
        <strain evidence="3 4">A21JP2</strain>
    </source>
</reference>
<dbReference type="Gene3D" id="2.40.50.90">
    <property type="match status" value="1"/>
</dbReference>
<dbReference type="STRING" id="747682.MALL_0678"/>
<accession>D4XVB1</accession>
<feature type="domain" description="TNase-like" evidence="2">
    <location>
        <begin position="40"/>
        <end position="191"/>
    </location>
</feature>
<keyword evidence="4" id="KW-1185">Reference proteome</keyword>
<organism evidence="3 4">
    <name type="scientific">Mycoplasmopsis alligatoris A21JP2</name>
    <dbReference type="NCBI Taxonomy" id="747682"/>
    <lineage>
        <taxon>Bacteria</taxon>
        <taxon>Bacillati</taxon>
        <taxon>Mycoplasmatota</taxon>
        <taxon>Mycoplasmoidales</taxon>
        <taxon>Metamycoplasmataceae</taxon>
        <taxon>Mycoplasmopsis</taxon>
    </lineage>
</organism>
<dbReference type="SUPFAM" id="SSF50199">
    <property type="entry name" value="Staphylococcal nuclease"/>
    <property type="match status" value="1"/>
</dbReference>
<dbReference type="InterPro" id="IPR016071">
    <property type="entry name" value="Staphylococal_nuclease_OB-fold"/>
</dbReference>
<feature type="chain" id="PRO_5003066780" evidence="1">
    <location>
        <begin position="22"/>
        <end position="207"/>
    </location>
</feature>
<dbReference type="SMART" id="SM00318">
    <property type="entry name" value="SNc"/>
    <property type="match status" value="1"/>
</dbReference>
<evidence type="ECO:0000313" key="3">
    <source>
        <dbReference type="EMBL" id="EFF41678.1"/>
    </source>
</evidence>